<proteinExistence type="predicted"/>
<keyword evidence="2" id="KW-1185">Reference proteome</keyword>
<organism evidence="1 2">
    <name type="scientific">Irpex rosettiformis</name>
    <dbReference type="NCBI Taxonomy" id="378272"/>
    <lineage>
        <taxon>Eukaryota</taxon>
        <taxon>Fungi</taxon>
        <taxon>Dikarya</taxon>
        <taxon>Basidiomycota</taxon>
        <taxon>Agaricomycotina</taxon>
        <taxon>Agaricomycetes</taxon>
        <taxon>Polyporales</taxon>
        <taxon>Irpicaceae</taxon>
        <taxon>Irpex</taxon>
    </lineage>
</organism>
<reference evidence="1" key="1">
    <citation type="journal article" date="2021" name="Environ. Microbiol.">
        <title>Gene family expansions and transcriptome signatures uncover fungal adaptations to wood decay.</title>
        <authorList>
            <person name="Hage H."/>
            <person name="Miyauchi S."/>
            <person name="Viragh M."/>
            <person name="Drula E."/>
            <person name="Min B."/>
            <person name="Chaduli D."/>
            <person name="Navarro D."/>
            <person name="Favel A."/>
            <person name="Norest M."/>
            <person name="Lesage-Meessen L."/>
            <person name="Balint B."/>
            <person name="Merenyi Z."/>
            <person name="de Eugenio L."/>
            <person name="Morin E."/>
            <person name="Martinez A.T."/>
            <person name="Baldrian P."/>
            <person name="Stursova M."/>
            <person name="Martinez M.J."/>
            <person name="Novotny C."/>
            <person name="Magnuson J.K."/>
            <person name="Spatafora J.W."/>
            <person name="Maurice S."/>
            <person name="Pangilinan J."/>
            <person name="Andreopoulos W."/>
            <person name="LaButti K."/>
            <person name="Hundley H."/>
            <person name="Na H."/>
            <person name="Kuo A."/>
            <person name="Barry K."/>
            <person name="Lipzen A."/>
            <person name="Henrissat B."/>
            <person name="Riley R."/>
            <person name="Ahrendt S."/>
            <person name="Nagy L.G."/>
            <person name="Grigoriev I.V."/>
            <person name="Martin F."/>
            <person name="Rosso M.N."/>
        </authorList>
    </citation>
    <scope>NUCLEOTIDE SEQUENCE</scope>
    <source>
        <strain evidence="1">CBS 384.51</strain>
    </source>
</reference>
<sequence length="184" mass="21007">MLYNVATEELGCSTDSEDSWVLLLSDFDEEEEEEEDGIVRTRLYQLMLRTKARAVSHYRASALTGDGLRSSGSVILESISHWWDDPRASQPYNSNTRATRDLNSAESESERVRVRERETKRFERTLGTRPHQAVQANQLDPPLSLSTLPYGWLKHTVNSDAYDRTFSPPPLQPQVLENATFDEC</sequence>
<dbReference type="Proteomes" id="UP001055072">
    <property type="component" value="Unassembled WGS sequence"/>
</dbReference>
<accession>A0ACB8TY76</accession>
<evidence type="ECO:0000313" key="1">
    <source>
        <dbReference type="EMBL" id="KAI0086941.1"/>
    </source>
</evidence>
<dbReference type="EMBL" id="MU274920">
    <property type="protein sequence ID" value="KAI0086941.1"/>
    <property type="molecule type" value="Genomic_DNA"/>
</dbReference>
<gene>
    <name evidence="1" type="ORF">BDY19DRAFT_907823</name>
</gene>
<evidence type="ECO:0000313" key="2">
    <source>
        <dbReference type="Proteomes" id="UP001055072"/>
    </source>
</evidence>
<name>A0ACB8TY76_9APHY</name>
<protein>
    <submittedName>
        <fullName evidence="1">Uncharacterized protein</fullName>
    </submittedName>
</protein>
<comment type="caution">
    <text evidence="1">The sequence shown here is derived from an EMBL/GenBank/DDBJ whole genome shotgun (WGS) entry which is preliminary data.</text>
</comment>